<keyword evidence="4" id="KW-0378">Hydrolase</keyword>
<comment type="similarity">
    <text evidence="1">Belongs to the peptidase M17 family.</text>
</comment>
<accession>A0ABQ6LKF3</accession>
<comment type="caution">
    <text evidence="7">The sequence shown here is derived from an EMBL/GenBank/DDBJ whole genome shotgun (WGS) entry which is preliminary data.</text>
</comment>
<dbReference type="PANTHER" id="PTHR11963:SF20">
    <property type="entry name" value="PEPTIDASE B"/>
    <property type="match status" value="1"/>
</dbReference>
<evidence type="ECO:0000256" key="3">
    <source>
        <dbReference type="ARBA" id="ARBA00022670"/>
    </source>
</evidence>
<dbReference type="PANTHER" id="PTHR11963">
    <property type="entry name" value="LEUCINE AMINOPEPTIDASE-RELATED"/>
    <property type="match status" value="1"/>
</dbReference>
<dbReference type="Gene3D" id="3.40.630.10">
    <property type="entry name" value="Zn peptidases"/>
    <property type="match status" value="1"/>
</dbReference>
<evidence type="ECO:0000313" key="8">
    <source>
        <dbReference type="Proteomes" id="UP001239909"/>
    </source>
</evidence>
<dbReference type="EMBL" id="BSYI01000023">
    <property type="protein sequence ID" value="GMG83732.1"/>
    <property type="molecule type" value="Genomic_DNA"/>
</dbReference>
<dbReference type="CDD" id="cd00433">
    <property type="entry name" value="Peptidase_M17"/>
    <property type="match status" value="1"/>
</dbReference>
<dbReference type="PROSITE" id="PS00631">
    <property type="entry name" value="CYTOSOL_AP"/>
    <property type="match status" value="1"/>
</dbReference>
<dbReference type="Proteomes" id="UP001239909">
    <property type="component" value="Unassembled WGS sequence"/>
</dbReference>
<dbReference type="RefSeq" id="WP_285672522.1">
    <property type="nucleotide sequence ID" value="NZ_BSYI01000023.1"/>
</dbReference>
<evidence type="ECO:0000256" key="4">
    <source>
        <dbReference type="ARBA" id="ARBA00022801"/>
    </source>
</evidence>
<name>A0ABQ6LKF3_9RHOB</name>
<evidence type="ECO:0000313" key="7">
    <source>
        <dbReference type="EMBL" id="GMG83732.1"/>
    </source>
</evidence>
<dbReference type="Pfam" id="PF00883">
    <property type="entry name" value="Peptidase_M17"/>
    <property type="match status" value="1"/>
</dbReference>
<reference evidence="7 8" key="1">
    <citation type="submission" date="2023-04" db="EMBL/GenBank/DDBJ databases">
        <title>Marinoamorphus aggregata gen. nov., sp. Nov., isolate from tissue of brittle star Ophioplocus japonicus.</title>
        <authorList>
            <person name="Kawano K."/>
            <person name="Sawayama S."/>
            <person name="Nakagawa S."/>
        </authorList>
    </citation>
    <scope>NUCLEOTIDE SEQUENCE [LARGE SCALE GENOMIC DNA]</scope>
    <source>
        <strain evidence="7 8">NKW23</strain>
    </source>
</reference>
<dbReference type="InterPro" id="IPR000819">
    <property type="entry name" value="Peptidase_M17_C"/>
</dbReference>
<dbReference type="InterPro" id="IPR048816">
    <property type="entry name" value="Peptidase_M17_N_1"/>
</dbReference>
<evidence type="ECO:0000259" key="6">
    <source>
        <dbReference type="PROSITE" id="PS00631"/>
    </source>
</evidence>
<dbReference type="InterPro" id="IPR043472">
    <property type="entry name" value="Macro_dom-like"/>
</dbReference>
<dbReference type="Pfam" id="PF21337">
    <property type="entry name" value="Peptidase_M17_N_1"/>
    <property type="match status" value="1"/>
</dbReference>
<keyword evidence="5" id="KW-0464">Manganese</keyword>
<organism evidence="7 8">
    <name type="scientific">Paralimibaculum aggregatum</name>
    <dbReference type="NCBI Taxonomy" id="3036245"/>
    <lineage>
        <taxon>Bacteria</taxon>
        <taxon>Pseudomonadati</taxon>
        <taxon>Pseudomonadota</taxon>
        <taxon>Alphaproteobacteria</taxon>
        <taxon>Rhodobacterales</taxon>
        <taxon>Paracoccaceae</taxon>
        <taxon>Paralimibaculum</taxon>
    </lineage>
</organism>
<keyword evidence="3" id="KW-0645">Protease</keyword>
<dbReference type="GO" id="GO:0004177">
    <property type="term" value="F:aminopeptidase activity"/>
    <property type="evidence" value="ECO:0007669"/>
    <property type="project" value="UniProtKB-KW"/>
</dbReference>
<evidence type="ECO:0000256" key="5">
    <source>
        <dbReference type="ARBA" id="ARBA00023211"/>
    </source>
</evidence>
<protein>
    <submittedName>
        <fullName evidence="7">Leucyl aminopeptidase family protein</fullName>
    </submittedName>
</protein>
<dbReference type="PRINTS" id="PR00481">
    <property type="entry name" value="LAMNOPPTDASE"/>
</dbReference>
<proteinExistence type="inferred from homology"/>
<keyword evidence="8" id="KW-1185">Reference proteome</keyword>
<dbReference type="Gene3D" id="3.40.220.10">
    <property type="entry name" value="Leucine Aminopeptidase, subunit E, domain 1"/>
    <property type="match status" value="1"/>
</dbReference>
<sequence length="467" mass="48895">MAGETETTVGEAENGEAVPLTLVEQGGLEAALGDLPSDHAAWARTNGFTGRLGQWLGLPGAGGVFERILVGWGDAAARRREIFPLGGFAAAAPAGTYRLETALGPREADAAALGWLLARYRFDRYKRSDSANEAHLLAPEGVDGVRLGIVAEGVYVTRDLINTPANDMGPEALETAARKIGERHGATVSAITGDALLEENLPLIHTVGRASARAPRLIELAWGPEDAPRVTLVGKGVCFDTGGLDLKSAAGMHLMKKDMGGAATVLGLAHMVMGLALPVRLRVLIPAVENAVSGNAMRPGDVLRARSGLTVEVNNTDAEGRLVLADALTLAAEEAPEVILDMATLTGAARVALGPELPAMFTDDEALAADLAHGAAASTDPIWRLPLWPGYERLIEPKVADLDNAPSGGMAGAITAALFLKRFVGESSWAHFDVYGWSNADRPGRPKGGDCQAARACLAMLESRYGR</sequence>
<dbReference type="SUPFAM" id="SSF53187">
    <property type="entry name" value="Zn-dependent exopeptidases"/>
    <property type="match status" value="1"/>
</dbReference>
<gene>
    <name evidence="7" type="ORF">LNKW23_29450</name>
</gene>
<dbReference type="InterPro" id="IPR011356">
    <property type="entry name" value="Leucine_aapep/pepB"/>
</dbReference>
<evidence type="ECO:0000256" key="2">
    <source>
        <dbReference type="ARBA" id="ARBA00022438"/>
    </source>
</evidence>
<evidence type="ECO:0000256" key="1">
    <source>
        <dbReference type="ARBA" id="ARBA00009528"/>
    </source>
</evidence>
<feature type="domain" description="Cytosol aminopeptidase" evidence="6">
    <location>
        <begin position="315"/>
        <end position="322"/>
    </location>
</feature>
<keyword evidence="2 7" id="KW-0031">Aminopeptidase</keyword>
<dbReference type="SUPFAM" id="SSF52949">
    <property type="entry name" value="Macro domain-like"/>
    <property type="match status" value="1"/>
</dbReference>